<evidence type="ECO:0000256" key="1">
    <source>
        <dbReference type="ARBA" id="ARBA00022737"/>
    </source>
</evidence>
<dbReference type="PANTHER" id="PTHR46288:SF80">
    <property type="entry name" value="CYSTEINE_HISTIDINE-RICH C1 DOMAIN FAMILY PROTEIN"/>
    <property type="match status" value="1"/>
</dbReference>
<sequence>MESINDAEKTLIHISHLHPLKLVASPEPRPVCHACHIQCGVQCYGCTKCRYFLHIICATAKKDLNHPAHPDHTLTFELTPPYPSGKFSCYTCGVEGTKFCFSCKECNYNLHLDCSSLPHSVNSHSHSHPLILTYKNPFPSGTTGICDLCENYVDPCKWFYLCRNCDFLSHIGCLPEALEALLPDMPIQPVMPRPRPQGGPQPPGNAATAMDNLQMQQLLSAQAQMQSLMAVNAQLQAQQLMSAQASMGQSLMFTNANLHSMWRPNYDSIKDSI</sequence>
<evidence type="ECO:0000313" key="3">
    <source>
        <dbReference type="EMBL" id="KAJ4765168.1"/>
    </source>
</evidence>
<organism evidence="3 4">
    <name type="scientific">Rhynchospora pubera</name>
    <dbReference type="NCBI Taxonomy" id="906938"/>
    <lineage>
        <taxon>Eukaryota</taxon>
        <taxon>Viridiplantae</taxon>
        <taxon>Streptophyta</taxon>
        <taxon>Embryophyta</taxon>
        <taxon>Tracheophyta</taxon>
        <taxon>Spermatophyta</taxon>
        <taxon>Magnoliopsida</taxon>
        <taxon>Liliopsida</taxon>
        <taxon>Poales</taxon>
        <taxon>Cyperaceae</taxon>
        <taxon>Cyperoideae</taxon>
        <taxon>Rhynchosporeae</taxon>
        <taxon>Rhynchospora</taxon>
    </lineage>
</organism>
<dbReference type="SUPFAM" id="SSF57889">
    <property type="entry name" value="Cysteine-rich domain"/>
    <property type="match status" value="1"/>
</dbReference>
<proteinExistence type="predicted"/>
<dbReference type="InterPro" id="IPR046349">
    <property type="entry name" value="C1-like_sf"/>
</dbReference>
<reference evidence="3" key="1">
    <citation type="submission" date="2022-08" db="EMBL/GenBank/DDBJ databases">
        <authorList>
            <person name="Marques A."/>
        </authorList>
    </citation>
    <scope>NUCLEOTIDE SEQUENCE</scope>
    <source>
        <strain evidence="3">RhyPub2mFocal</strain>
        <tissue evidence="3">Leaves</tissue>
    </source>
</reference>
<keyword evidence="1" id="KW-0677">Repeat</keyword>
<dbReference type="EMBL" id="JAMFTS010000004">
    <property type="protein sequence ID" value="KAJ4765168.1"/>
    <property type="molecule type" value="Genomic_DNA"/>
</dbReference>
<evidence type="ECO:0000313" key="4">
    <source>
        <dbReference type="Proteomes" id="UP001140206"/>
    </source>
</evidence>
<evidence type="ECO:0000259" key="2">
    <source>
        <dbReference type="PROSITE" id="PS00028"/>
    </source>
</evidence>
<dbReference type="AlphaFoldDB" id="A0AAV8DEW4"/>
<dbReference type="Pfam" id="PF03107">
    <property type="entry name" value="C1_2"/>
    <property type="match status" value="2"/>
</dbReference>
<gene>
    <name evidence="3" type="ORF">LUZ62_075543</name>
</gene>
<name>A0AAV8DEW4_9POAL</name>
<dbReference type="PANTHER" id="PTHR46288">
    <property type="entry name" value="PHORBOL-ESTER/DAG-TYPE DOMAIN-CONTAINING PROTEIN"/>
    <property type="match status" value="1"/>
</dbReference>
<comment type="caution">
    <text evidence="3">The sequence shown here is derived from an EMBL/GenBank/DDBJ whole genome shotgun (WGS) entry which is preliminary data.</text>
</comment>
<accession>A0AAV8DEW4</accession>
<keyword evidence="4" id="KW-1185">Reference proteome</keyword>
<protein>
    <submittedName>
        <fullName evidence="3">Cysteine/Histidine-rich C1 domain family protein</fullName>
    </submittedName>
</protein>
<dbReference type="Proteomes" id="UP001140206">
    <property type="component" value="Chromosome 4"/>
</dbReference>
<dbReference type="InterPro" id="IPR013087">
    <property type="entry name" value="Znf_C2H2_type"/>
</dbReference>
<dbReference type="InterPro" id="IPR004146">
    <property type="entry name" value="DC1"/>
</dbReference>
<dbReference type="PROSITE" id="PS00028">
    <property type="entry name" value="ZINC_FINGER_C2H2_1"/>
    <property type="match status" value="1"/>
</dbReference>
<feature type="domain" description="C2H2-type" evidence="2">
    <location>
        <begin position="103"/>
        <end position="124"/>
    </location>
</feature>